<dbReference type="EMBL" id="NMUH01001960">
    <property type="protein sequence ID" value="MQL96797.1"/>
    <property type="molecule type" value="Genomic_DNA"/>
</dbReference>
<evidence type="ECO:0000256" key="3">
    <source>
        <dbReference type="ARBA" id="ARBA00004141"/>
    </source>
</evidence>
<evidence type="ECO:0000256" key="7">
    <source>
        <dbReference type="ARBA" id="ARBA00022958"/>
    </source>
</evidence>
<dbReference type="Gene3D" id="1.20.1530.20">
    <property type="match status" value="1"/>
</dbReference>
<dbReference type="GO" id="GO:0009941">
    <property type="term" value="C:chloroplast envelope"/>
    <property type="evidence" value="ECO:0007669"/>
    <property type="project" value="UniProtKB-SubCell"/>
</dbReference>
<feature type="transmembrane region" description="Helical" evidence="12">
    <location>
        <begin position="35"/>
        <end position="58"/>
    </location>
</feature>
<dbReference type="Proteomes" id="UP000652761">
    <property type="component" value="Unassembled WGS sequence"/>
</dbReference>
<evidence type="ECO:0000256" key="9">
    <source>
        <dbReference type="ARBA" id="ARBA00023065"/>
    </source>
</evidence>
<dbReference type="PANTHER" id="PTHR32468">
    <property type="entry name" value="CATION/H + ANTIPORTER"/>
    <property type="match status" value="1"/>
</dbReference>
<feature type="transmembrane region" description="Helical" evidence="12">
    <location>
        <begin position="333"/>
        <end position="352"/>
    </location>
</feature>
<evidence type="ECO:0000256" key="11">
    <source>
        <dbReference type="ARBA" id="ARBA00038341"/>
    </source>
</evidence>
<evidence type="ECO:0000256" key="10">
    <source>
        <dbReference type="ARBA" id="ARBA00023136"/>
    </source>
</evidence>
<dbReference type="GO" id="GO:1902600">
    <property type="term" value="P:proton transmembrane transport"/>
    <property type="evidence" value="ECO:0007669"/>
    <property type="project" value="InterPro"/>
</dbReference>
<dbReference type="OrthoDB" id="2687058at2759"/>
<evidence type="ECO:0000256" key="2">
    <source>
        <dbReference type="ARBA" id="ARBA00004119"/>
    </source>
</evidence>
<reference evidence="14" key="1">
    <citation type="submission" date="2017-07" db="EMBL/GenBank/DDBJ databases">
        <title>Taro Niue Genome Assembly and Annotation.</title>
        <authorList>
            <person name="Atibalentja N."/>
            <person name="Keating K."/>
            <person name="Fields C.J."/>
        </authorList>
    </citation>
    <scope>NUCLEOTIDE SEQUENCE</scope>
    <source>
        <strain evidence="14">Niue_2</strain>
        <tissue evidence="14">Leaf</tissue>
    </source>
</reference>
<feature type="transmembrane region" description="Helical" evidence="12">
    <location>
        <begin position="65"/>
        <end position="82"/>
    </location>
</feature>
<keyword evidence="9" id="KW-0406">Ion transport</keyword>
<evidence type="ECO:0000256" key="4">
    <source>
        <dbReference type="ARBA" id="ARBA00022448"/>
    </source>
</evidence>
<dbReference type="InterPro" id="IPR038770">
    <property type="entry name" value="Na+/solute_symporter_sf"/>
</dbReference>
<dbReference type="AlphaFoldDB" id="A0A843VR91"/>
<dbReference type="InterPro" id="IPR006153">
    <property type="entry name" value="Cation/H_exchanger_TM"/>
</dbReference>
<evidence type="ECO:0000313" key="14">
    <source>
        <dbReference type="EMBL" id="MQL96797.1"/>
    </source>
</evidence>
<dbReference type="GO" id="GO:0015297">
    <property type="term" value="F:antiporter activity"/>
    <property type="evidence" value="ECO:0007669"/>
    <property type="project" value="InterPro"/>
</dbReference>
<keyword evidence="10 12" id="KW-0472">Membrane</keyword>
<feature type="transmembrane region" description="Helical" evidence="12">
    <location>
        <begin position="179"/>
        <end position="203"/>
    </location>
</feature>
<keyword evidence="7" id="KW-0630">Potassium</keyword>
<feature type="transmembrane region" description="Helical" evidence="12">
    <location>
        <begin position="131"/>
        <end position="159"/>
    </location>
</feature>
<keyword evidence="8 12" id="KW-1133">Transmembrane helix</keyword>
<comment type="function">
    <text evidence="1">May function as sodium-coupled metabolite transporter across the chloroplast envelope.</text>
</comment>
<evidence type="ECO:0000256" key="8">
    <source>
        <dbReference type="ARBA" id="ARBA00022989"/>
    </source>
</evidence>
<gene>
    <name evidence="14" type="ORF">Taro_029476</name>
</gene>
<dbReference type="Pfam" id="PF00999">
    <property type="entry name" value="Na_H_Exchanger"/>
    <property type="match status" value="2"/>
</dbReference>
<dbReference type="PANTHER" id="PTHR32468:SF81">
    <property type="entry name" value="CATION_H(+) ANTIPORTER 19"/>
    <property type="match status" value="1"/>
</dbReference>
<evidence type="ECO:0000256" key="6">
    <source>
        <dbReference type="ARBA" id="ARBA00022692"/>
    </source>
</evidence>
<accession>A0A843VR91</accession>
<evidence type="ECO:0000256" key="1">
    <source>
        <dbReference type="ARBA" id="ARBA00003198"/>
    </source>
</evidence>
<feature type="transmembrane region" description="Helical" evidence="12">
    <location>
        <begin position="304"/>
        <end position="327"/>
    </location>
</feature>
<dbReference type="GO" id="GO:0006813">
    <property type="term" value="P:potassium ion transport"/>
    <property type="evidence" value="ECO:0007669"/>
    <property type="project" value="UniProtKB-KW"/>
</dbReference>
<proteinExistence type="inferred from homology"/>
<comment type="caution">
    <text evidence="14">The sequence shown here is derived from an EMBL/GenBank/DDBJ whole genome shotgun (WGS) entry which is preliminary data.</text>
</comment>
<comment type="similarity">
    <text evidence="11">Belongs to the monovalent cation:proton antiporter 2 (CPA2) transporter (TC 2.A.37) family. CHX (TC 2.A.37.4) subfamily.</text>
</comment>
<dbReference type="InterPro" id="IPR050794">
    <property type="entry name" value="CPA2_transporter"/>
</dbReference>
<comment type="subcellular location">
    <subcellularLocation>
        <location evidence="3">Membrane</location>
        <topology evidence="3">Multi-pass membrane protein</topology>
    </subcellularLocation>
    <subcellularLocation>
        <location evidence="2">Plastid</location>
        <location evidence="2">Chloroplast envelope</location>
    </subcellularLocation>
</comment>
<evidence type="ECO:0000259" key="13">
    <source>
        <dbReference type="Pfam" id="PF00999"/>
    </source>
</evidence>
<feature type="domain" description="Cation/H+ exchanger transmembrane" evidence="13">
    <location>
        <begin position="168"/>
        <end position="362"/>
    </location>
</feature>
<dbReference type="GO" id="GO:0006885">
    <property type="term" value="P:regulation of pH"/>
    <property type="evidence" value="ECO:0007669"/>
    <property type="project" value="TreeGrafter"/>
</dbReference>
<dbReference type="GO" id="GO:0012505">
    <property type="term" value="C:endomembrane system"/>
    <property type="evidence" value="ECO:0007669"/>
    <property type="project" value="TreeGrafter"/>
</dbReference>
<organism evidence="14 15">
    <name type="scientific">Colocasia esculenta</name>
    <name type="common">Wild taro</name>
    <name type="synonym">Arum esculentum</name>
    <dbReference type="NCBI Taxonomy" id="4460"/>
    <lineage>
        <taxon>Eukaryota</taxon>
        <taxon>Viridiplantae</taxon>
        <taxon>Streptophyta</taxon>
        <taxon>Embryophyta</taxon>
        <taxon>Tracheophyta</taxon>
        <taxon>Spermatophyta</taxon>
        <taxon>Magnoliopsida</taxon>
        <taxon>Liliopsida</taxon>
        <taxon>Araceae</taxon>
        <taxon>Aroideae</taxon>
        <taxon>Colocasieae</taxon>
        <taxon>Colocasia</taxon>
    </lineage>
</organism>
<feature type="transmembrane region" description="Helical" evidence="12">
    <location>
        <begin position="102"/>
        <end position="119"/>
    </location>
</feature>
<evidence type="ECO:0000256" key="12">
    <source>
        <dbReference type="SAM" id="Phobius"/>
    </source>
</evidence>
<keyword evidence="5" id="KW-0633">Potassium transport</keyword>
<protein>
    <recommendedName>
        <fullName evidence="13">Cation/H+ exchanger transmembrane domain-containing protein</fullName>
    </recommendedName>
</protein>
<evidence type="ECO:0000256" key="5">
    <source>
        <dbReference type="ARBA" id="ARBA00022538"/>
    </source>
</evidence>
<evidence type="ECO:0000313" key="15">
    <source>
        <dbReference type="Proteomes" id="UP000652761"/>
    </source>
</evidence>
<keyword evidence="6 12" id="KW-0812">Transmembrane</keyword>
<sequence>MAMAVAGGGNGTCAPLVCPTPMKATSWQNENLLDYALPLVILQICLVVAVTSALAFLLRPLRQPRVIAEIIRGVLLGPSTVGRNKAFLDSVFPKRSLTVMDTLANIGLLFFLFLVGLELDLNAIRRTGRGALAIALAGISLLFLLRVGTSFVLQATIALLTMDVGRMAMSAAAIDLAGFVSPLISLWVLLTGAAFVAFAALAIRPFLAWMARRSLQGEPVKETYICAILAVVLTASFIIDTIGIHALFSAFIVGVVVPKDRPFAGVLIEKIEDLVSGLLLPLYFVSNGLKTNIATTSDGRSWGLLVLVITTACMGKIAGTVAAAWLARVPSRVALVLGVLMNMKGLVELIVLNIGEDRKVLNEIPTENLGLQPQNDRVVESVGLWVQTLRYGFKSM</sequence>
<feature type="transmembrane region" description="Helical" evidence="12">
    <location>
        <begin position="224"/>
        <end position="257"/>
    </location>
</feature>
<feature type="domain" description="Cation/H+ exchanger transmembrane" evidence="13">
    <location>
        <begin position="48"/>
        <end position="167"/>
    </location>
</feature>
<dbReference type="GO" id="GO:0016020">
    <property type="term" value="C:membrane"/>
    <property type="evidence" value="ECO:0007669"/>
    <property type="project" value="UniProtKB-SubCell"/>
</dbReference>
<name>A0A843VR91_COLES</name>
<keyword evidence="4" id="KW-0813">Transport</keyword>
<keyword evidence="15" id="KW-1185">Reference proteome</keyword>